<dbReference type="Proteomes" id="UP001302367">
    <property type="component" value="Chromosome 4"/>
</dbReference>
<name>A0A2G5HMA8_CERBT</name>
<protein>
    <submittedName>
        <fullName evidence="2">Uncharacterized protein</fullName>
    </submittedName>
</protein>
<feature type="region of interest" description="Disordered" evidence="1">
    <location>
        <begin position="1"/>
        <end position="28"/>
    </location>
</feature>
<proteinExistence type="predicted"/>
<evidence type="ECO:0000313" key="4">
    <source>
        <dbReference type="Proteomes" id="UP000230605"/>
    </source>
</evidence>
<evidence type="ECO:0000313" key="2">
    <source>
        <dbReference type="EMBL" id="PIA93670.1"/>
    </source>
</evidence>
<dbReference type="Proteomes" id="UP000230605">
    <property type="component" value="Chromosome 4"/>
</dbReference>
<organism evidence="2 4">
    <name type="scientific">Cercospora beticola</name>
    <name type="common">Sugarbeet leaf spot fungus</name>
    <dbReference type="NCBI Taxonomy" id="122368"/>
    <lineage>
        <taxon>Eukaryota</taxon>
        <taxon>Fungi</taxon>
        <taxon>Dikarya</taxon>
        <taxon>Ascomycota</taxon>
        <taxon>Pezizomycotina</taxon>
        <taxon>Dothideomycetes</taxon>
        <taxon>Dothideomycetidae</taxon>
        <taxon>Mycosphaerellales</taxon>
        <taxon>Mycosphaerellaceae</taxon>
        <taxon>Cercospora</taxon>
    </lineage>
</organism>
<keyword evidence="5" id="KW-1185">Reference proteome</keyword>
<dbReference type="EMBL" id="LKMD01000105">
    <property type="protein sequence ID" value="PIA93670.1"/>
    <property type="molecule type" value="Genomic_DNA"/>
</dbReference>
<dbReference type="AlphaFoldDB" id="A0A2G5HMA8"/>
<accession>A0A2G5HMA8</accession>
<evidence type="ECO:0000256" key="1">
    <source>
        <dbReference type="SAM" id="MobiDB-lite"/>
    </source>
</evidence>
<evidence type="ECO:0000313" key="5">
    <source>
        <dbReference type="Proteomes" id="UP001302367"/>
    </source>
</evidence>
<dbReference type="EMBL" id="CP134187">
    <property type="protein sequence ID" value="WPB01047.1"/>
    <property type="molecule type" value="Genomic_DNA"/>
</dbReference>
<gene>
    <name evidence="2" type="ORF">CB0940_03848</name>
    <name evidence="3" type="ORF">RHO25_005667</name>
</gene>
<sequence>MLDCAKSGGHSRFGLRLRPRPPIDRAGRPRVDTARAELIYDRLPGLLELSTLDLVGFSRMEVTIARKPFSWPRVLDHLVVECPDAKLHLDSTADAGESFGFTDSFSKQYWTNQTGDQIGATSETKWERGRIKMRLGSDGRLFADFKLHFQTPSSDNVPEEYLDTCVHVEADPEPLSPVLVVHCWRGTSHSVKVSAQEKLRVLRVGSSRTFKLDAGESLQVKAGLILEAGEGVWRLNLARKKSETICKSDGGIRDATSALFAEQQACPHSDHNRPCCSASAVQSTIDNAADVRALLQELTDLRGNLRSLYQESVSGAENIVQRLESGRSSRSGSRGTSAEGEIALSTSTNVMREREDTELKTIILTTDSGSVDVLAEHNKTIGGEQPAVAEAQIEVKTFMSFMHSGPYYELEANAIDGRRPEETAAGSPIEPKAFASLMHSEPFDESEAEDTNGLRATVAHIGVEPVEWILGIGTIPRIGSEGDAWLGCCGSCCSGGESEFLG</sequence>
<reference evidence="2 4" key="1">
    <citation type="submission" date="2015-10" db="EMBL/GenBank/DDBJ databases">
        <title>The cercosporin biosynthetic gene cluster was horizontally transferred to several fungal lineages and shown to be expanded in Cercospora beticola based on microsynteny with recipient genomes.</title>
        <authorList>
            <person name="De Jonge R."/>
            <person name="Ebert M.K."/>
            <person name="Suttle J.C."/>
            <person name="Jurick Ii W.M."/>
            <person name="Secor G.A."/>
            <person name="Thomma B.P."/>
            <person name="Van De Peer Y."/>
            <person name="Bolton M.D."/>
        </authorList>
    </citation>
    <scope>NUCLEOTIDE SEQUENCE [LARGE SCALE GENOMIC DNA]</scope>
    <source>
        <strain evidence="2 4">09-40</strain>
    </source>
</reference>
<reference evidence="3 5" key="2">
    <citation type="submission" date="2023-09" db="EMBL/GenBank/DDBJ databases">
        <title>Complete-Gapless Cercospora beticola genome.</title>
        <authorList>
            <person name="Wyatt N.A."/>
            <person name="Spanner R.E."/>
            <person name="Bolton M.D."/>
        </authorList>
    </citation>
    <scope>NUCLEOTIDE SEQUENCE [LARGE SCALE GENOMIC DNA]</scope>
    <source>
        <strain evidence="3">Cb09-40</strain>
    </source>
</reference>
<evidence type="ECO:0000313" key="3">
    <source>
        <dbReference type="EMBL" id="WPB01047.1"/>
    </source>
</evidence>